<evidence type="ECO:0000256" key="1">
    <source>
        <dbReference type="SAM" id="MobiDB-lite"/>
    </source>
</evidence>
<dbReference type="Proteomes" id="UP000282582">
    <property type="component" value="Unassembled WGS sequence"/>
</dbReference>
<comment type="caution">
    <text evidence="2">The sequence shown here is derived from an EMBL/GenBank/DDBJ whole genome shotgun (WGS) entry which is preliminary data.</text>
</comment>
<dbReference type="InterPro" id="IPR007250">
    <property type="entry name" value="HSP9_HSP12"/>
</dbReference>
<reference evidence="2 3" key="1">
    <citation type="journal article" date="2018" name="BMC Genomics">
        <title>Genomic evidence for intraspecific hybridization in a clonal and extremely halotolerant yeast.</title>
        <authorList>
            <person name="Gostincar C."/>
            <person name="Stajich J.E."/>
            <person name="Zupancic J."/>
            <person name="Zalar P."/>
            <person name="Gunde-Cimerman N."/>
        </authorList>
    </citation>
    <scope>NUCLEOTIDE SEQUENCE [LARGE SCALE GENOMIC DNA]</scope>
    <source>
        <strain evidence="2 3">EXF-6654</strain>
    </source>
</reference>
<feature type="region of interest" description="Disordered" evidence="1">
    <location>
        <begin position="1"/>
        <end position="37"/>
    </location>
</feature>
<dbReference type="EMBL" id="QWIK01001888">
    <property type="protein sequence ID" value="RMX91825.1"/>
    <property type="molecule type" value="Genomic_DNA"/>
</dbReference>
<gene>
    <name evidence="2" type="ORF">D0868_13763</name>
</gene>
<dbReference type="Pfam" id="PF04119">
    <property type="entry name" value="HSP9_HSP12"/>
    <property type="match status" value="1"/>
</dbReference>
<protein>
    <submittedName>
        <fullName evidence="2">Uncharacterized protein</fullName>
    </submittedName>
</protein>
<proteinExistence type="predicted"/>
<sequence length="59" mass="6572">MTDDSRKGLGDKVQEKVTPQESKSTTDKVKEGVTNTADKAQRYVTPLYLSLRTHSLTFA</sequence>
<evidence type="ECO:0000313" key="3">
    <source>
        <dbReference type="Proteomes" id="UP000282582"/>
    </source>
</evidence>
<name>A0A3M6XM06_HORWE</name>
<feature type="compositionally biased region" description="Basic and acidic residues" evidence="1">
    <location>
        <begin position="1"/>
        <end position="15"/>
    </location>
</feature>
<evidence type="ECO:0000313" key="2">
    <source>
        <dbReference type="EMBL" id="RMX91825.1"/>
    </source>
</evidence>
<organism evidence="2 3">
    <name type="scientific">Hortaea werneckii</name>
    <name type="common">Black yeast</name>
    <name type="synonym">Cladosporium werneckii</name>
    <dbReference type="NCBI Taxonomy" id="91943"/>
    <lineage>
        <taxon>Eukaryota</taxon>
        <taxon>Fungi</taxon>
        <taxon>Dikarya</taxon>
        <taxon>Ascomycota</taxon>
        <taxon>Pezizomycotina</taxon>
        <taxon>Dothideomycetes</taxon>
        <taxon>Dothideomycetidae</taxon>
        <taxon>Mycosphaerellales</taxon>
        <taxon>Teratosphaeriaceae</taxon>
        <taxon>Hortaea</taxon>
    </lineage>
</organism>
<dbReference type="Gene3D" id="6.10.250.2440">
    <property type="match status" value="1"/>
</dbReference>
<dbReference type="AlphaFoldDB" id="A0A3M6XM06"/>
<accession>A0A3M6XM06</accession>